<dbReference type="PRINTS" id="PR01534">
    <property type="entry name" value="VOMERONASL1R"/>
</dbReference>
<feature type="transmembrane region" description="Helical" evidence="13">
    <location>
        <begin position="67"/>
        <end position="88"/>
    </location>
</feature>
<evidence type="ECO:0000256" key="14">
    <source>
        <dbReference type="SAM" id="MobiDB-lite"/>
    </source>
</evidence>
<dbReference type="GeneID" id="100083242"/>
<feature type="compositionally biased region" description="Polar residues" evidence="14">
    <location>
        <begin position="313"/>
        <end position="332"/>
    </location>
</feature>
<evidence type="ECO:0000313" key="17">
    <source>
        <dbReference type="Proteomes" id="UP000002279"/>
    </source>
</evidence>
<reference evidence="16 17" key="1">
    <citation type="journal article" date="2008" name="Nature">
        <title>Genome analysis of the platypus reveals unique signatures of evolution.</title>
        <authorList>
            <person name="Warren W.C."/>
            <person name="Hillier L.W."/>
            <person name="Marshall Graves J.A."/>
            <person name="Birney E."/>
            <person name="Ponting C.P."/>
            <person name="Grutzner F."/>
            <person name="Belov K."/>
            <person name="Miller W."/>
            <person name="Clarke L."/>
            <person name="Chinwalla A.T."/>
            <person name="Yang S.P."/>
            <person name="Heger A."/>
            <person name="Locke D.P."/>
            <person name="Miethke P."/>
            <person name="Waters P.D."/>
            <person name="Veyrunes F."/>
            <person name="Fulton L."/>
            <person name="Fulton B."/>
            <person name="Graves T."/>
            <person name="Wallis J."/>
            <person name="Puente X.S."/>
            <person name="Lopez-Otin C."/>
            <person name="Ordonez G.R."/>
            <person name="Eichler E.E."/>
            <person name="Chen L."/>
            <person name="Cheng Z."/>
            <person name="Deakin J.E."/>
            <person name="Alsop A."/>
            <person name="Thompson K."/>
            <person name="Kirby P."/>
            <person name="Papenfuss A.T."/>
            <person name="Wakefield M.J."/>
            <person name="Olender T."/>
            <person name="Lancet D."/>
            <person name="Huttley G.A."/>
            <person name="Smit A.F."/>
            <person name="Pask A."/>
            <person name="Temple-Smith P."/>
            <person name="Batzer M.A."/>
            <person name="Walker J.A."/>
            <person name="Konkel M.K."/>
            <person name="Harris R.S."/>
            <person name="Whittington C.M."/>
            <person name="Wong E.S."/>
            <person name="Gemmell N.J."/>
            <person name="Buschiazzo E."/>
            <person name="Vargas Jentzsch I.M."/>
            <person name="Merkel A."/>
            <person name="Schmitz J."/>
            <person name="Zemann A."/>
            <person name="Churakov G."/>
            <person name="Kriegs J.O."/>
            <person name="Brosius J."/>
            <person name="Murchison E.P."/>
            <person name="Sachidanandam R."/>
            <person name="Smith C."/>
            <person name="Hannon G.J."/>
            <person name="Tsend-Ayush E."/>
            <person name="McMillan D."/>
            <person name="Attenborough R."/>
            <person name="Rens W."/>
            <person name="Ferguson-Smith M."/>
            <person name="Lefevre C.M."/>
            <person name="Sharp J.A."/>
            <person name="Nicholas K.R."/>
            <person name="Ray D.A."/>
            <person name="Kube M."/>
            <person name="Reinhardt R."/>
            <person name="Pringle T.H."/>
            <person name="Taylor J."/>
            <person name="Jones R.C."/>
            <person name="Nixon B."/>
            <person name="Dacheux J.L."/>
            <person name="Niwa H."/>
            <person name="Sekita Y."/>
            <person name="Huang X."/>
            <person name="Stark A."/>
            <person name="Kheradpour P."/>
            <person name="Kellis M."/>
            <person name="Flicek P."/>
            <person name="Chen Y."/>
            <person name="Webber C."/>
            <person name="Hardison R."/>
            <person name="Nelson J."/>
            <person name="Hallsworth-Pepin K."/>
            <person name="Delehaunty K."/>
            <person name="Markovic C."/>
            <person name="Minx P."/>
            <person name="Feng Y."/>
            <person name="Kremitzki C."/>
            <person name="Mitreva M."/>
            <person name="Glasscock J."/>
            <person name="Wylie T."/>
            <person name="Wohldmann P."/>
            <person name="Thiru P."/>
            <person name="Nhan M.N."/>
            <person name="Pohl C.S."/>
            <person name="Smith S.M."/>
            <person name="Hou S."/>
            <person name="Nefedov M."/>
            <person name="de Jong P.J."/>
            <person name="Renfree M.B."/>
            <person name="Mardis E.R."/>
            <person name="Wilson R.K."/>
        </authorList>
    </citation>
    <scope>NUCLEOTIDE SEQUENCE [LARGE SCALE GENOMIC DNA]</scope>
    <source>
        <strain evidence="16 17">Glennie</strain>
    </source>
</reference>
<dbReference type="PANTHER" id="PTHR24062">
    <property type="entry name" value="VOMERONASAL TYPE-1 RECEPTOR"/>
    <property type="match status" value="1"/>
</dbReference>
<gene>
    <name evidence="16" type="primary">ORNANAV1R3114</name>
</gene>
<evidence type="ECO:0000256" key="13">
    <source>
        <dbReference type="RuleBase" id="RU364061"/>
    </source>
</evidence>
<dbReference type="InterPro" id="IPR004072">
    <property type="entry name" value="Vmron_rcpt_1"/>
</dbReference>
<accession>F6U1N1</accession>
<proteinExistence type="inferred from homology"/>
<evidence type="ECO:0000256" key="11">
    <source>
        <dbReference type="ARBA" id="ARBA00023180"/>
    </source>
</evidence>
<sequence length="332" mass="37259">MVVSDLVWTIFFLAQTSLGLLGNSTLLMLYINIFITHPYQRKSTDLILTHLTVANTMTLLTQCAPGMVMAFGLKTLVGTIGCQIVLYIRRVARALSICTTCLLSVFQAITISPSTSLFAQLKPRAPSYIFPSFVFFWILNLFIDINFLKSVVAIRNDTITVSVYRSKSCSSSQRESLLKQDAFVSLMTLRDVFFVFLMSWTSGYMVVVLHQHQKQVQHIHSNSLSPQFSAEAKATQTILLLVISFVCFYCINSSFNLTLYFVPENDLRFYDPVLFLGACYAFFCPFVLISKDPRVPTVQGVLKKIRGTLGPLDSSQEQQVTSLPLSQPTDSL</sequence>
<dbReference type="OrthoDB" id="9606139at2759"/>
<dbReference type="Gene3D" id="1.20.1070.10">
    <property type="entry name" value="Rhodopsin 7-helix transmembrane proteins"/>
    <property type="match status" value="1"/>
</dbReference>
<dbReference type="Ensembl" id="ENSOANT00000020516.3">
    <property type="protein sequence ID" value="ENSOANP00000020513.3"/>
    <property type="gene ID" value="ENSOANG00000012974.4"/>
</dbReference>
<keyword evidence="4 13" id="KW-1003">Cell membrane</keyword>
<dbReference type="FunFam" id="1.20.1070.10:FF:000033">
    <property type="entry name" value="Vomeronasal type-1 receptor"/>
    <property type="match status" value="1"/>
</dbReference>
<feature type="transmembrane region" description="Helical" evidence="13">
    <location>
        <begin position="125"/>
        <end position="143"/>
    </location>
</feature>
<comment type="function">
    <text evidence="1">Putative pheromone receptor.</text>
</comment>
<keyword evidence="10 13" id="KW-0675">Receptor</keyword>
<feature type="transmembrane region" description="Helical" evidence="13">
    <location>
        <begin position="269"/>
        <end position="289"/>
    </location>
</feature>
<dbReference type="GeneTree" id="ENSGT00960000186612"/>
<evidence type="ECO:0000259" key="15">
    <source>
        <dbReference type="PROSITE" id="PS50262"/>
    </source>
</evidence>
<feature type="transmembrane region" description="Helical" evidence="13">
    <location>
        <begin position="6"/>
        <end position="33"/>
    </location>
</feature>
<dbReference type="SUPFAM" id="SSF81321">
    <property type="entry name" value="Family A G protein-coupled receptor-like"/>
    <property type="match status" value="1"/>
</dbReference>
<protein>
    <recommendedName>
        <fullName evidence="13">Vomeronasal type-1 receptor</fullName>
    </recommendedName>
</protein>
<dbReference type="FunCoup" id="F6U1N1">
    <property type="interactions" value="3"/>
</dbReference>
<organism evidence="16 17">
    <name type="scientific">Ornithorhynchus anatinus</name>
    <name type="common">Duckbill platypus</name>
    <dbReference type="NCBI Taxonomy" id="9258"/>
    <lineage>
        <taxon>Eukaryota</taxon>
        <taxon>Metazoa</taxon>
        <taxon>Chordata</taxon>
        <taxon>Craniata</taxon>
        <taxon>Vertebrata</taxon>
        <taxon>Euteleostomi</taxon>
        <taxon>Mammalia</taxon>
        <taxon>Monotremata</taxon>
        <taxon>Ornithorhynchidae</taxon>
        <taxon>Ornithorhynchus</taxon>
    </lineage>
</organism>
<evidence type="ECO:0000256" key="6">
    <source>
        <dbReference type="ARBA" id="ARBA00022692"/>
    </source>
</evidence>
<keyword evidence="5 13" id="KW-0589">Pheromone response</keyword>
<comment type="similarity">
    <text evidence="3 13">Belongs to the G-protein coupled receptor 1 family.</text>
</comment>
<dbReference type="GO" id="GO:0019236">
    <property type="term" value="P:response to pheromone"/>
    <property type="evidence" value="ECO:0007669"/>
    <property type="project" value="UniProtKB-KW"/>
</dbReference>
<keyword evidence="17" id="KW-1185">Reference proteome</keyword>
<dbReference type="Pfam" id="PF03402">
    <property type="entry name" value="V1R"/>
    <property type="match status" value="1"/>
</dbReference>
<evidence type="ECO:0000256" key="10">
    <source>
        <dbReference type="ARBA" id="ARBA00023170"/>
    </source>
</evidence>
<feature type="transmembrane region" description="Helical" evidence="13">
    <location>
        <begin position="192"/>
        <end position="209"/>
    </location>
</feature>
<reference evidence="16" key="2">
    <citation type="submission" date="2025-08" db="UniProtKB">
        <authorList>
            <consortium name="Ensembl"/>
        </authorList>
    </citation>
    <scope>IDENTIFICATION</scope>
    <source>
        <strain evidence="16">Glennie</strain>
    </source>
</reference>
<dbReference type="PROSITE" id="PS50262">
    <property type="entry name" value="G_PROTEIN_RECEP_F1_2"/>
    <property type="match status" value="1"/>
</dbReference>
<feature type="region of interest" description="Disordered" evidence="14">
    <location>
        <begin position="312"/>
        <end position="332"/>
    </location>
</feature>
<keyword evidence="9 13" id="KW-0472">Membrane</keyword>
<keyword evidence="11" id="KW-0325">Glycoprotein</keyword>
<dbReference type="GO" id="GO:0016503">
    <property type="term" value="F:pheromone receptor activity"/>
    <property type="evidence" value="ECO:0007669"/>
    <property type="project" value="InterPro"/>
</dbReference>
<dbReference type="GO" id="GO:0005550">
    <property type="term" value="F:pheromone binding"/>
    <property type="evidence" value="ECO:0000318"/>
    <property type="project" value="GO_Central"/>
</dbReference>
<dbReference type="InParanoid" id="F6U1N1"/>
<feature type="transmembrane region" description="Helical" evidence="13">
    <location>
        <begin position="94"/>
        <end position="113"/>
    </location>
</feature>
<dbReference type="AlphaFoldDB" id="F6U1N1"/>
<evidence type="ECO:0000256" key="3">
    <source>
        <dbReference type="ARBA" id="ARBA00010663"/>
    </source>
</evidence>
<keyword evidence="12 13" id="KW-0807">Transducer</keyword>
<name>F6U1N1_ORNAN</name>
<dbReference type="Proteomes" id="UP000002279">
    <property type="component" value="Chromosome X5"/>
</dbReference>
<keyword evidence="8 13" id="KW-0297">G-protein coupled receptor</keyword>
<keyword evidence="7 13" id="KW-1133">Transmembrane helix</keyword>
<reference evidence="16" key="3">
    <citation type="submission" date="2025-09" db="UniProtKB">
        <authorList>
            <consortium name="Ensembl"/>
        </authorList>
    </citation>
    <scope>IDENTIFICATION</scope>
    <source>
        <strain evidence="16">Glennie</strain>
    </source>
</reference>
<evidence type="ECO:0000256" key="5">
    <source>
        <dbReference type="ARBA" id="ARBA00022507"/>
    </source>
</evidence>
<feature type="transmembrane region" description="Helical" evidence="13">
    <location>
        <begin position="238"/>
        <end position="263"/>
    </location>
</feature>
<evidence type="ECO:0000256" key="12">
    <source>
        <dbReference type="ARBA" id="ARBA00023224"/>
    </source>
</evidence>
<dbReference type="CTD" id="100083242"/>
<evidence type="ECO:0000256" key="8">
    <source>
        <dbReference type="ARBA" id="ARBA00023040"/>
    </source>
</evidence>
<keyword evidence="6 13" id="KW-0812">Transmembrane</keyword>
<dbReference type="GO" id="GO:0007606">
    <property type="term" value="P:sensory perception of chemical stimulus"/>
    <property type="evidence" value="ECO:0007669"/>
    <property type="project" value="UniProtKB-ARBA"/>
</dbReference>
<dbReference type="KEGG" id="oaa:100083242"/>
<evidence type="ECO:0000256" key="2">
    <source>
        <dbReference type="ARBA" id="ARBA00004651"/>
    </source>
</evidence>
<evidence type="ECO:0000313" key="16">
    <source>
        <dbReference type="Ensembl" id="ENSOANP00000020513.3"/>
    </source>
</evidence>
<evidence type="ECO:0000256" key="9">
    <source>
        <dbReference type="ARBA" id="ARBA00023136"/>
    </source>
</evidence>
<evidence type="ECO:0000256" key="7">
    <source>
        <dbReference type="ARBA" id="ARBA00022989"/>
    </source>
</evidence>
<dbReference type="HOGENOM" id="CLU_058641_0_1_1"/>
<dbReference type="InterPro" id="IPR017452">
    <property type="entry name" value="GPCR_Rhodpsn_7TM"/>
</dbReference>
<dbReference type="GO" id="GO:0005886">
    <property type="term" value="C:plasma membrane"/>
    <property type="evidence" value="ECO:0000318"/>
    <property type="project" value="GO_Central"/>
</dbReference>
<evidence type="ECO:0000256" key="1">
    <source>
        <dbReference type="ARBA" id="ARBA00003878"/>
    </source>
</evidence>
<comment type="subcellular location">
    <subcellularLocation>
        <location evidence="2 13">Cell membrane</location>
        <topology evidence="2 13">Multi-pass membrane protein</topology>
    </subcellularLocation>
</comment>
<evidence type="ECO:0000256" key="4">
    <source>
        <dbReference type="ARBA" id="ARBA00022475"/>
    </source>
</evidence>
<dbReference type="RefSeq" id="NP_001240435.1">
    <property type="nucleotide sequence ID" value="NM_001253506.1"/>
</dbReference>
<feature type="domain" description="G-protein coupled receptors family 1 profile" evidence="15">
    <location>
        <begin position="22"/>
        <end position="288"/>
    </location>
</feature>